<protein>
    <submittedName>
        <fullName evidence="1">Uncharacterized protein</fullName>
    </submittedName>
</protein>
<evidence type="ECO:0000313" key="1">
    <source>
        <dbReference type="EMBL" id="SHE70984.1"/>
    </source>
</evidence>
<dbReference type="AlphaFoldDB" id="A0A1M4VPK2"/>
<organism evidence="1 2">
    <name type="scientific">Kaistia soli DSM 19436</name>
    <dbReference type="NCBI Taxonomy" id="1122133"/>
    <lineage>
        <taxon>Bacteria</taxon>
        <taxon>Pseudomonadati</taxon>
        <taxon>Pseudomonadota</taxon>
        <taxon>Alphaproteobacteria</taxon>
        <taxon>Hyphomicrobiales</taxon>
        <taxon>Kaistiaceae</taxon>
        <taxon>Kaistia</taxon>
    </lineage>
</organism>
<dbReference type="STRING" id="1122133.SAMN02745157_0762"/>
<dbReference type="Proteomes" id="UP000184485">
    <property type="component" value="Unassembled WGS sequence"/>
</dbReference>
<gene>
    <name evidence="1" type="ORF">SAMN02745157_0762</name>
</gene>
<reference evidence="1 2" key="1">
    <citation type="submission" date="2016-11" db="EMBL/GenBank/DDBJ databases">
        <authorList>
            <person name="Jaros S."/>
            <person name="Januszkiewicz K."/>
            <person name="Wedrychowicz H."/>
        </authorList>
    </citation>
    <scope>NUCLEOTIDE SEQUENCE [LARGE SCALE GENOMIC DNA]</scope>
    <source>
        <strain evidence="1 2">DSM 19436</strain>
    </source>
</reference>
<name>A0A1M4VPK2_9HYPH</name>
<dbReference type="EMBL" id="FQUP01000001">
    <property type="protein sequence ID" value="SHE70984.1"/>
    <property type="molecule type" value="Genomic_DNA"/>
</dbReference>
<proteinExistence type="predicted"/>
<dbReference type="RefSeq" id="WP_073051431.1">
    <property type="nucleotide sequence ID" value="NZ_FQUP01000001.1"/>
</dbReference>
<keyword evidence="2" id="KW-1185">Reference proteome</keyword>
<sequence length="63" mass="6901">MPQVVFVALVGALGIIAVRALARQKAAVAIRIREAERSMANRPLATLVQDPVTGIYRPLNRDY</sequence>
<accession>A0A1M4VPK2</accession>
<evidence type="ECO:0000313" key="2">
    <source>
        <dbReference type="Proteomes" id="UP000184485"/>
    </source>
</evidence>